<evidence type="ECO:0000313" key="2">
    <source>
        <dbReference type="EMBL" id="RXR32088.1"/>
    </source>
</evidence>
<keyword evidence="4" id="KW-1185">Reference proteome</keyword>
<dbReference type="STRING" id="1713.GCA_000718325_02920"/>
<comment type="caution">
    <text evidence="2">The sequence shown here is derived from an EMBL/GenBank/DDBJ whole genome shotgun (WGS) entry which is preliminary data.</text>
</comment>
<organism evidence="2 3">
    <name type="scientific">Oerskovia turbata</name>
    <dbReference type="NCBI Taxonomy" id="1713"/>
    <lineage>
        <taxon>Bacteria</taxon>
        <taxon>Bacillati</taxon>
        <taxon>Actinomycetota</taxon>
        <taxon>Actinomycetes</taxon>
        <taxon>Micrococcales</taxon>
        <taxon>Cellulomonadaceae</taxon>
        <taxon>Oerskovia</taxon>
    </lineage>
</organism>
<reference evidence="3 4" key="1">
    <citation type="submission" date="2019-01" db="EMBL/GenBank/DDBJ databases">
        <title>Oerskovia turbata Genome sequencing and assembly.</title>
        <authorList>
            <person name="Dou T."/>
        </authorList>
    </citation>
    <scope>NUCLEOTIDE SEQUENCE [LARGE SCALE GENOMIC DNA]</scope>
    <source>
        <strain evidence="2 3">JCM12123</strain>
        <strain evidence="1 4">JCM3160</strain>
    </source>
</reference>
<dbReference type="Proteomes" id="UP000290517">
    <property type="component" value="Unassembled WGS sequence"/>
</dbReference>
<dbReference type="AlphaFoldDB" id="A0A4Q1KQ10"/>
<evidence type="ECO:0000313" key="3">
    <source>
        <dbReference type="Proteomes" id="UP000289805"/>
    </source>
</evidence>
<dbReference type="EMBL" id="SDJQ01000020">
    <property type="protein sequence ID" value="RXR32088.1"/>
    <property type="molecule type" value="Genomic_DNA"/>
</dbReference>
<evidence type="ECO:0000313" key="4">
    <source>
        <dbReference type="Proteomes" id="UP000290517"/>
    </source>
</evidence>
<evidence type="ECO:0000313" key="1">
    <source>
        <dbReference type="EMBL" id="RXR22791.1"/>
    </source>
</evidence>
<dbReference type="EMBL" id="SDJR01000012">
    <property type="protein sequence ID" value="RXR22791.1"/>
    <property type="molecule type" value="Genomic_DNA"/>
</dbReference>
<gene>
    <name evidence="1" type="ORF">EQW73_15910</name>
    <name evidence="2" type="ORF">EQW78_15010</name>
</gene>
<dbReference type="Proteomes" id="UP000289805">
    <property type="component" value="Unassembled WGS sequence"/>
</dbReference>
<accession>A0A4Q1KQ10</accession>
<name>A0A4Q1KQ10_9CELL</name>
<protein>
    <submittedName>
        <fullName evidence="2">Uncharacterized protein</fullName>
    </submittedName>
</protein>
<dbReference type="OrthoDB" id="487569at2"/>
<proteinExistence type="predicted"/>
<sequence>MTEYRLRFATREAEKGWRDLRATARNATVDAWDFLTKTPHEEGGGCYRLLGDLAVVRIDGTDFDRWQYKPTGGGRIWYAILPPTKGSKEPGLVLLERVTTGHPNQTLKNHR</sequence>